<keyword evidence="3 8" id="KW-0132">Cell division</keyword>
<dbReference type="Gene3D" id="3.40.50.10960">
    <property type="match status" value="1"/>
</dbReference>
<dbReference type="PROSITE" id="PS51779">
    <property type="entry name" value="POTRA"/>
    <property type="match status" value="1"/>
</dbReference>
<evidence type="ECO:0000259" key="9">
    <source>
        <dbReference type="PROSITE" id="PS51779"/>
    </source>
</evidence>
<evidence type="ECO:0000313" key="10">
    <source>
        <dbReference type="EMBL" id="KRL90509.1"/>
    </source>
</evidence>
<comment type="function">
    <text evidence="8">Cell division protein that may be involved in stabilizing or promoting the assembly of the division complex.</text>
</comment>
<comment type="subcellular location">
    <subcellularLocation>
        <location evidence="8">Cell membrane</location>
        <topology evidence="8">Single-pass type II membrane protein</topology>
    </subcellularLocation>
    <subcellularLocation>
        <location evidence="1">Membrane</location>
    </subcellularLocation>
    <text evidence="8">Localizes to the division septum.</text>
</comment>
<dbReference type="InterPro" id="IPR034746">
    <property type="entry name" value="POTRA"/>
</dbReference>
<sequence length="288" mass="32753">MKGGTPMATDYQNNDQHRRYNERLARLEERSVIALQQGKKTRRPRLKKRLPQIKQFRLRSNLRRILSIVVPFGLILLFMLYIVSPLARIKTVTVTGNHHLTARQVQAATQVRPGRFIWATLAMKPARLTQIQHRNSQLKQVKIILTGPQSVEIAVKEYDVIGLVNAGKRPQLLLSNGKFRPVTGQVDQFVAYAGFNDHYPMLKTTAKRIGKLAPAVRNGISEVTYSPTTLDKQRLKLLMNDGNTVFVKASEIDEKMSYYPSIVANTDGNRVINLEFGAYSYEYSSKDK</sequence>
<dbReference type="InterPro" id="IPR026580">
    <property type="entry name" value="DivIB"/>
</dbReference>
<dbReference type="AlphaFoldDB" id="A0A0R1UAX6"/>
<evidence type="ECO:0000256" key="5">
    <source>
        <dbReference type="ARBA" id="ARBA00022989"/>
    </source>
</evidence>
<reference evidence="10 11" key="1">
    <citation type="journal article" date="2015" name="Genome Announc.">
        <title>Expanding the biotechnology potential of lactobacilli through comparative genomics of 213 strains and associated genera.</title>
        <authorList>
            <person name="Sun Z."/>
            <person name="Harris H.M."/>
            <person name="McCann A."/>
            <person name="Guo C."/>
            <person name="Argimon S."/>
            <person name="Zhang W."/>
            <person name="Yang X."/>
            <person name="Jeffery I.B."/>
            <person name="Cooney J.C."/>
            <person name="Kagawa T.F."/>
            <person name="Liu W."/>
            <person name="Song Y."/>
            <person name="Salvetti E."/>
            <person name="Wrobel A."/>
            <person name="Rasinkangas P."/>
            <person name="Parkhill J."/>
            <person name="Rea M.C."/>
            <person name="O'Sullivan O."/>
            <person name="Ritari J."/>
            <person name="Douillard F.P."/>
            <person name="Paul Ross R."/>
            <person name="Yang R."/>
            <person name="Briner A.E."/>
            <person name="Felis G.E."/>
            <person name="de Vos W.M."/>
            <person name="Barrangou R."/>
            <person name="Klaenhammer T.R."/>
            <person name="Caufield P.W."/>
            <person name="Cui Y."/>
            <person name="Zhang H."/>
            <person name="O'Toole P.W."/>
        </authorList>
    </citation>
    <scope>NUCLEOTIDE SEQUENCE [LARGE SCALE GENOMIC DNA]</scope>
    <source>
        <strain evidence="10 11">DSM 15946</strain>
    </source>
</reference>
<accession>A0A0R1UAX6</accession>
<keyword evidence="7 8" id="KW-0131">Cell cycle</keyword>
<gene>
    <name evidence="8" type="primary">divIB</name>
    <name evidence="10" type="ORF">FC43_GL001314</name>
</gene>
<dbReference type="InterPro" id="IPR005548">
    <property type="entry name" value="Cell_div_FtsQ/DivIB_C"/>
</dbReference>
<dbReference type="Pfam" id="PF08478">
    <property type="entry name" value="POTRA_1"/>
    <property type="match status" value="1"/>
</dbReference>
<evidence type="ECO:0000256" key="6">
    <source>
        <dbReference type="ARBA" id="ARBA00023136"/>
    </source>
</evidence>
<dbReference type="PATRIC" id="fig|1423760.3.peg.1383"/>
<evidence type="ECO:0000256" key="3">
    <source>
        <dbReference type="ARBA" id="ARBA00022618"/>
    </source>
</evidence>
<dbReference type="InterPro" id="IPR013685">
    <property type="entry name" value="POTRA_FtsQ_type"/>
</dbReference>
<dbReference type="Proteomes" id="UP000050816">
    <property type="component" value="Unassembled WGS sequence"/>
</dbReference>
<evidence type="ECO:0000313" key="11">
    <source>
        <dbReference type="Proteomes" id="UP000050816"/>
    </source>
</evidence>
<feature type="transmembrane region" description="Helical" evidence="8">
    <location>
        <begin position="65"/>
        <end position="83"/>
    </location>
</feature>
<keyword evidence="2 8" id="KW-1003">Cell membrane</keyword>
<name>A0A0R1UAX6_9LACO</name>
<proteinExistence type="inferred from homology"/>
<feature type="domain" description="POTRA" evidence="9">
    <location>
        <begin position="87"/>
        <end position="158"/>
    </location>
</feature>
<keyword evidence="4 8" id="KW-0812">Transmembrane</keyword>
<dbReference type="GO" id="GO:0043093">
    <property type="term" value="P:FtsZ-dependent cytokinesis"/>
    <property type="evidence" value="ECO:0007669"/>
    <property type="project" value="UniProtKB-UniRule"/>
</dbReference>
<comment type="similarity">
    <text evidence="8">Belongs to the FtsQ/DivIB family. DivIB subfamily.</text>
</comment>
<dbReference type="GO" id="GO:0005886">
    <property type="term" value="C:plasma membrane"/>
    <property type="evidence" value="ECO:0007669"/>
    <property type="project" value="UniProtKB-SubCell"/>
</dbReference>
<evidence type="ECO:0000256" key="2">
    <source>
        <dbReference type="ARBA" id="ARBA00022475"/>
    </source>
</evidence>
<evidence type="ECO:0000256" key="8">
    <source>
        <dbReference type="HAMAP-Rule" id="MF_00912"/>
    </source>
</evidence>
<evidence type="ECO:0000256" key="7">
    <source>
        <dbReference type="ARBA" id="ARBA00023306"/>
    </source>
</evidence>
<dbReference type="EMBL" id="AZFK01000029">
    <property type="protein sequence ID" value="KRL90509.1"/>
    <property type="molecule type" value="Genomic_DNA"/>
</dbReference>
<dbReference type="PANTHER" id="PTHR37820:SF1">
    <property type="entry name" value="CELL DIVISION PROTEIN FTSQ"/>
    <property type="match status" value="1"/>
</dbReference>
<dbReference type="InterPro" id="IPR050487">
    <property type="entry name" value="FtsQ_DivIB"/>
</dbReference>
<evidence type="ECO:0000256" key="1">
    <source>
        <dbReference type="ARBA" id="ARBA00004370"/>
    </source>
</evidence>
<evidence type="ECO:0000256" key="4">
    <source>
        <dbReference type="ARBA" id="ARBA00022692"/>
    </source>
</evidence>
<dbReference type="Pfam" id="PF03799">
    <property type="entry name" value="FtsQ_DivIB_C"/>
    <property type="match status" value="1"/>
</dbReference>
<comment type="caution">
    <text evidence="10">The sequence shown here is derived from an EMBL/GenBank/DDBJ whole genome shotgun (WGS) entry which is preliminary data.</text>
</comment>
<organism evidence="10 11">
    <name type="scientific">Limosilactobacillus ingluviei DSM 15946</name>
    <dbReference type="NCBI Taxonomy" id="1423760"/>
    <lineage>
        <taxon>Bacteria</taxon>
        <taxon>Bacillati</taxon>
        <taxon>Bacillota</taxon>
        <taxon>Bacilli</taxon>
        <taxon>Lactobacillales</taxon>
        <taxon>Lactobacillaceae</taxon>
        <taxon>Limosilactobacillus</taxon>
    </lineage>
</organism>
<dbReference type="GO" id="GO:0032153">
    <property type="term" value="C:cell division site"/>
    <property type="evidence" value="ECO:0007669"/>
    <property type="project" value="UniProtKB-UniRule"/>
</dbReference>
<keyword evidence="6 8" id="KW-0472">Membrane</keyword>
<keyword evidence="5 8" id="KW-1133">Transmembrane helix</keyword>
<dbReference type="HAMAP" id="MF_00912">
    <property type="entry name" value="DivIB"/>
    <property type="match status" value="1"/>
</dbReference>
<dbReference type="PANTHER" id="PTHR37820">
    <property type="entry name" value="CELL DIVISION PROTEIN DIVIB"/>
    <property type="match status" value="1"/>
</dbReference>
<protein>
    <recommendedName>
        <fullName evidence="8">Cell division protein DivIB</fullName>
    </recommendedName>
</protein>